<evidence type="ECO:0000256" key="3">
    <source>
        <dbReference type="ARBA" id="ARBA00022729"/>
    </source>
</evidence>
<dbReference type="InterPro" id="IPR041286">
    <property type="entry name" value="MBG_2"/>
</dbReference>
<dbReference type="GO" id="GO:0016020">
    <property type="term" value="C:membrane"/>
    <property type="evidence" value="ECO:0007669"/>
    <property type="project" value="InterPro"/>
</dbReference>
<dbReference type="Pfam" id="PF05860">
    <property type="entry name" value="TPS"/>
    <property type="match status" value="1"/>
</dbReference>
<evidence type="ECO:0000259" key="5">
    <source>
        <dbReference type="SMART" id="SM00912"/>
    </source>
</evidence>
<dbReference type="GO" id="GO:0004222">
    <property type="term" value="F:metalloendopeptidase activity"/>
    <property type="evidence" value="ECO:0007669"/>
    <property type="project" value="InterPro"/>
</dbReference>
<keyword evidence="7" id="KW-1185">Reference proteome</keyword>
<dbReference type="RefSeq" id="WP_171920648.1">
    <property type="nucleotide sequence ID" value="NZ_CP030944.1"/>
</dbReference>
<comment type="subcellular location">
    <subcellularLocation>
        <location evidence="1">Secreted</location>
    </subcellularLocation>
</comment>
<dbReference type="InterPro" id="IPR008006">
    <property type="entry name" value="Peptidase_M26_N_dom"/>
</dbReference>
<dbReference type="Pfam" id="PF05342">
    <property type="entry name" value="Peptidase_M26_N"/>
    <property type="match status" value="1"/>
</dbReference>
<dbReference type="EMBL" id="CP030944">
    <property type="protein sequence ID" value="QKE25494.1"/>
    <property type="molecule type" value="Genomic_DNA"/>
</dbReference>
<dbReference type="Proteomes" id="UP000502065">
    <property type="component" value="Chromosome"/>
</dbReference>
<feature type="chain" id="PRO_5042050626" evidence="4">
    <location>
        <begin position="36"/>
        <end position="1543"/>
    </location>
</feature>
<keyword evidence="2" id="KW-0964">Secreted</keyword>
<dbReference type="KEGG" id="aaqi:AAQM_0729"/>
<proteinExistence type="predicted"/>
<gene>
    <name evidence="6" type="ORF">AAQM_0729</name>
</gene>
<dbReference type="InterPro" id="IPR050909">
    <property type="entry name" value="Bact_Autotransporter_VF"/>
</dbReference>
<evidence type="ECO:0000256" key="1">
    <source>
        <dbReference type="ARBA" id="ARBA00004613"/>
    </source>
</evidence>
<sequence>MNRLIDFSSRFRILKGGKISLVVSAFLGSTIIANAAPSGGVVTSGNATISQSGNVTNINQSSGKASINWNDFSVKANEIVNFNQPNVNSITLNRVVGNEKSVIDGALNANGQVWILNSNGILFGKNASINTAGLLATTGELSDADFQNGNYDFKNSSSNSVINLGTIKVNNSSYVILAGKEVQNGGNIEAVKGKVHLVGADSYSVNLNGNSLVNLKVNKGVLDAMVSNSGNILANGGEIFLTTNAVDELLKGMVNNTGIIEANSLDGILGKVELFAHGGEAQVGGTIEAIDGFVETSGKDFTIESTTKVKADKWLIDPTNINIVDATSFETALNGGTDVTIQTDAAGSEDGDININDEIEWSTVRTLTLMAHNNININSSITATQGRLGLLYGFATPDGGTSDYYINAKVNLSAGNNFATMKGSVGDLNLWTVITHDNLATAIVNGGLGGNYVLGSDLDLSGIAWNPIGTSSTNAFTGNFDGLGHVIDNLSINDSNLAPAGLFGYTTDATIKNIGLKNINIRARARTGGLVGQANTTVIKNAFAEGTIISDTNDRIGGLVGYSNGSSIDNSYSKGIIRILDNSSPSQAVGGLVGWNYSMNSKIKNSYSSVKIALATDVDSRTNIGGLVGKNDGTITNSYYDNETNTQTMADSATYGKTKAEIVSALSSLEAWTAGGGGDGASVEGYLVATPLTLPQLVAFYTSSGEILFAGGFGTEDNPYTITNWNQLQNINHSNILTQGYYFSLLNDLGSSTDGYTTQVKNGDILANGGTGWTALGNENTKFTGTFDGLGHTIDSLYINNSLNYQGLFGYLSQGSTISNLGLTNANISAEDWVGSLVGKNEGTLRNTYSAKANVTGDSSVGILVGDHYGSIYSSYSSGDLKARTNVGGIAGYSRGLIQDSYSLADITTIGSASDIGGIVGENNANGGQIINSYASNTIIGTGSNIGGLVGNNGGSISNSYYDKTVNSANMIDSEAYGKTTKEMQTLATFENAGWSIEFDETQKKIYPYLTFDENGGAIWKVGKYATALNYILGTANTTYDGTNQSLTNFWTNAIFGDVGSSLVAGIDYKFVYDSENATVFKNAGTYNNISVVILNEDYELDETGTNTLGKFVIAKKDATVTANSDTKTYNGLTQNVSGFTATGLVGNETESVLTGITGATASGKNAGEYVTTLSGTDGNYNLTFVDGKLTISKANATVTANSNTVTYNGQIQNVNGFTASGLVNGETESVLTGITGATASGKNAGEYVTTLSGTDGNYNLTFVDGKLTISKANATVTANSNTVTYNGQTQNVNGFTASGLVNGETESVLTGITGATASGKNAGEYVTTLSGTDGNYNLTFVDGKLTISKANATVTANSNTVTYNGQTQNVNGFTASGLVNGETESVLTGITGATASGKNAGEYVTTLSGTDGNYNLTFVDGKLVIEKAKDNLSNVLTPIANTTVTTPKVNVVILPQVPFIQTPTFLNNGTPVNLVSAPIQNQPITMVSMGELRLNQDSNILSASNDIRVPVGDNSKIELVNGGVNLPNGVEQQFFVVGNEEN</sequence>
<evidence type="ECO:0000256" key="2">
    <source>
        <dbReference type="ARBA" id="ARBA00022525"/>
    </source>
</evidence>
<dbReference type="SUPFAM" id="SSF51126">
    <property type="entry name" value="Pectin lyase-like"/>
    <property type="match status" value="1"/>
</dbReference>
<dbReference type="GO" id="GO:0005576">
    <property type="term" value="C:extracellular region"/>
    <property type="evidence" value="ECO:0007669"/>
    <property type="project" value="UniProtKB-SubCell"/>
</dbReference>
<dbReference type="Gene3D" id="2.160.20.10">
    <property type="entry name" value="Single-stranded right-handed beta-helix, Pectin lyase-like"/>
    <property type="match status" value="1"/>
</dbReference>
<feature type="domain" description="Filamentous haemagglutinin FhaB/tRNA nuclease CdiA-like TPS" evidence="5">
    <location>
        <begin position="33"/>
        <end position="145"/>
    </location>
</feature>
<dbReference type="PANTHER" id="PTHR12338">
    <property type="entry name" value="AUTOTRANSPORTER"/>
    <property type="match status" value="1"/>
</dbReference>
<evidence type="ECO:0000256" key="4">
    <source>
        <dbReference type="SAM" id="SignalP"/>
    </source>
</evidence>
<accession>A0AAE7E0T7</accession>
<dbReference type="InterPro" id="IPR008638">
    <property type="entry name" value="FhaB/CdiA-like_TPS"/>
</dbReference>
<dbReference type="InterPro" id="IPR011050">
    <property type="entry name" value="Pectin_lyase_fold/virulence"/>
</dbReference>
<dbReference type="GO" id="GO:0008270">
    <property type="term" value="F:zinc ion binding"/>
    <property type="evidence" value="ECO:0007669"/>
    <property type="project" value="InterPro"/>
</dbReference>
<feature type="signal peptide" evidence="4">
    <location>
        <begin position="1"/>
        <end position="35"/>
    </location>
</feature>
<reference evidence="6 7" key="1">
    <citation type="submission" date="2018-07" db="EMBL/GenBank/DDBJ databases">
        <title>Identification of phenol metabolism pathways in Arcobacter.</title>
        <authorList>
            <person name="Miller W.G."/>
            <person name="Yee E."/>
            <person name="Bono J.L."/>
        </authorList>
    </citation>
    <scope>NUCLEOTIDE SEQUENCE [LARGE SCALE GENOMIC DNA]</scope>
    <source>
        <strain evidence="6 7">W63</strain>
    </source>
</reference>
<dbReference type="PANTHER" id="PTHR12338:SF8">
    <property type="entry name" value="HEME_HEMOPEXIN-BINDING PROTEIN"/>
    <property type="match status" value="1"/>
</dbReference>
<name>A0AAE7E0T7_9BACT</name>
<organism evidence="6 7">
    <name type="scientific">Arcobacter aquimarinus</name>
    <dbReference type="NCBI Taxonomy" id="1315211"/>
    <lineage>
        <taxon>Bacteria</taxon>
        <taxon>Pseudomonadati</taxon>
        <taxon>Campylobacterota</taxon>
        <taxon>Epsilonproteobacteria</taxon>
        <taxon>Campylobacterales</taxon>
        <taxon>Arcobacteraceae</taxon>
        <taxon>Arcobacter</taxon>
    </lineage>
</organism>
<dbReference type="SMART" id="SM00912">
    <property type="entry name" value="Haemagg_act"/>
    <property type="match status" value="1"/>
</dbReference>
<evidence type="ECO:0000313" key="6">
    <source>
        <dbReference type="EMBL" id="QKE25494.1"/>
    </source>
</evidence>
<dbReference type="Pfam" id="PF18676">
    <property type="entry name" value="MBG_2"/>
    <property type="match status" value="4"/>
</dbReference>
<evidence type="ECO:0000313" key="7">
    <source>
        <dbReference type="Proteomes" id="UP000502065"/>
    </source>
</evidence>
<dbReference type="InterPro" id="IPR012334">
    <property type="entry name" value="Pectin_lyas_fold"/>
</dbReference>
<dbReference type="Gene3D" id="2.160.20.110">
    <property type="match status" value="2"/>
</dbReference>
<keyword evidence="3 4" id="KW-0732">Signal</keyword>
<protein>
    <submittedName>
        <fullName evidence="6">Hemagglutinin domain-containing protein</fullName>
    </submittedName>
</protein>
<dbReference type="NCBIfam" id="TIGR01901">
    <property type="entry name" value="adhes_NPXG"/>
    <property type="match status" value="1"/>
</dbReference>